<dbReference type="InterPro" id="IPR036691">
    <property type="entry name" value="Endo/exonu/phosph_ase_sf"/>
</dbReference>
<dbReference type="SUPFAM" id="SSF56219">
    <property type="entry name" value="DNase I-like"/>
    <property type="match status" value="1"/>
</dbReference>
<dbReference type="InterPro" id="IPR051916">
    <property type="entry name" value="GPI-anchor_lipid_remodeler"/>
</dbReference>
<dbReference type="AlphaFoldDB" id="A0A1H3WFL1"/>
<dbReference type="Gene3D" id="3.60.10.10">
    <property type="entry name" value="Endonuclease/exonuclease/phosphatase"/>
    <property type="match status" value="1"/>
</dbReference>
<proteinExistence type="predicted"/>
<sequence length="267" mass="29788">MKKLLLVLLTVLFFIYFPDFRSEPYVEEKSVPEPAPVDVKVMSYEFSHVEKKGVIDVERMAEEIEGAGADVIRLRKMESSSSNEFQNQTKMLAERLGMSYISSEQLVSQTSQGISGSGQNDTAILSKHPITDAVNHTTPQIGNRTNNDDLTEAIINVNGIQVHLFNTQKTMNAENQSQQINEVKQIAADSEGPSIFMGDLEQAEYGSKIKMLANDHAVVREMETYTYSLSGSEDRMDYFFSDRNQGETVSSGNLLLTSDFGLKSLAY</sequence>
<keyword evidence="1" id="KW-0255">Endonuclease</keyword>
<dbReference type="OrthoDB" id="2963999at2"/>
<evidence type="ECO:0000313" key="1">
    <source>
        <dbReference type="EMBL" id="SDZ85018.1"/>
    </source>
</evidence>
<accession>A0A1H3WFL1</accession>
<organism evidence="1 2">
    <name type="scientific">Thalassobacillus cyri</name>
    <dbReference type="NCBI Taxonomy" id="571932"/>
    <lineage>
        <taxon>Bacteria</taxon>
        <taxon>Bacillati</taxon>
        <taxon>Bacillota</taxon>
        <taxon>Bacilli</taxon>
        <taxon>Bacillales</taxon>
        <taxon>Bacillaceae</taxon>
        <taxon>Thalassobacillus</taxon>
    </lineage>
</organism>
<dbReference type="RefSeq" id="WP_093041752.1">
    <property type="nucleotide sequence ID" value="NZ_FNQR01000001.1"/>
</dbReference>
<name>A0A1H3WFL1_9BACI</name>
<dbReference type="Proteomes" id="UP000198584">
    <property type="component" value="Unassembled WGS sequence"/>
</dbReference>
<dbReference type="GO" id="GO:0004519">
    <property type="term" value="F:endonuclease activity"/>
    <property type="evidence" value="ECO:0007669"/>
    <property type="project" value="UniProtKB-KW"/>
</dbReference>
<gene>
    <name evidence="1" type="ORF">SAMN05421743_101416</name>
</gene>
<dbReference type="STRING" id="571932.SAMN05421743_101416"/>
<keyword evidence="1" id="KW-0378">Hydrolase</keyword>
<dbReference type="EMBL" id="FNQR01000001">
    <property type="protein sequence ID" value="SDZ85018.1"/>
    <property type="molecule type" value="Genomic_DNA"/>
</dbReference>
<keyword evidence="1" id="KW-0540">Nuclease</keyword>
<dbReference type="GO" id="GO:0004527">
    <property type="term" value="F:exonuclease activity"/>
    <property type="evidence" value="ECO:0007669"/>
    <property type="project" value="UniProtKB-KW"/>
</dbReference>
<evidence type="ECO:0000313" key="2">
    <source>
        <dbReference type="Proteomes" id="UP000198584"/>
    </source>
</evidence>
<keyword evidence="1" id="KW-0269">Exonuclease</keyword>
<dbReference type="GO" id="GO:0016020">
    <property type="term" value="C:membrane"/>
    <property type="evidence" value="ECO:0007669"/>
    <property type="project" value="GOC"/>
</dbReference>
<dbReference type="PANTHER" id="PTHR14859">
    <property type="entry name" value="CALCOFLUOR WHITE HYPERSENSITIVE PROTEIN PRECURSOR"/>
    <property type="match status" value="1"/>
</dbReference>
<reference evidence="1 2" key="1">
    <citation type="submission" date="2016-10" db="EMBL/GenBank/DDBJ databases">
        <authorList>
            <person name="de Groot N.N."/>
        </authorList>
    </citation>
    <scope>NUCLEOTIDE SEQUENCE [LARGE SCALE GENOMIC DNA]</scope>
    <source>
        <strain evidence="1 2">CCM7597</strain>
    </source>
</reference>
<dbReference type="PANTHER" id="PTHR14859:SF15">
    <property type="entry name" value="ENDONUCLEASE_EXONUCLEASE_PHOSPHATASE DOMAIN-CONTAINING PROTEIN"/>
    <property type="match status" value="1"/>
</dbReference>
<protein>
    <submittedName>
        <fullName evidence="1">Endonuclease/Exonuclease/phosphatase family protein</fullName>
    </submittedName>
</protein>
<keyword evidence="2" id="KW-1185">Reference proteome</keyword>
<dbReference type="GO" id="GO:0006506">
    <property type="term" value="P:GPI anchor biosynthetic process"/>
    <property type="evidence" value="ECO:0007669"/>
    <property type="project" value="TreeGrafter"/>
</dbReference>